<organism evidence="1 2">
    <name type="scientific">Rubus argutus</name>
    <name type="common">Southern blackberry</name>
    <dbReference type="NCBI Taxonomy" id="59490"/>
    <lineage>
        <taxon>Eukaryota</taxon>
        <taxon>Viridiplantae</taxon>
        <taxon>Streptophyta</taxon>
        <taxon>Embryophyta</taxon>
        <taxon>Tracheophyta</taxon>
        <taxon>Spermatophyta</taxon>
        <taxon>Magnoliopsida</taxon>
        <taxon>eudicotyledons</taxon>
        <taxon>Gunneridae</taxon>
        <taxon>Pentapetalae</taxon>
        <taxon>rosids</taxon>
        <taxon>fabids</taxon>
        <taxon>Rosales</taxon>
        <taxon>Rosaceae</taxon>
        <taxon>Rosoideae</taxon>
        <taxon>Rosoideae incertae sedis</taxon>
        <taxon>Rubus</taxon>
    </lineage>
</organism>
<sequence>MAAPSTICNHPVHIHNSITINNYSSPQFHGTHKFQLTNLLSALTQLLPITGEIDLSPQPFLLSSLCPHRYTMSASSTPISQTGPHLSAHVPLLFFLSSSLKRGSLYDYPKEKGVYYFFGFA</sequence>
<gene>
    <name evidence="1" type="ORF">M0R45_018871</name>
</gene>
<evidence type="ECO:0000313" key="2">
    <source>
        <dbReference type="Proteomes" id="UP001457282"/>
    </source>
</evidence>
<proteinExistence type="predicted"/>
<keyword evidence="2" id="KW-1185">Reference proteome</keyword>
<dbReference type="EMBL" id="JBEDUW010000004">
    <property type="protein sequence ID" value="KAK9931599.1"/>
    <property type="molecule type" value="Genomic_DNA"/>
</dbReference>
<dbReference type="AlphaFoldDB" id="A0AAW1X5N1"/>
<comment type="caution">
    <text evidence="1">The sequence shown here is derived from an EMBL/GenBank/DDBJ whole genome shotgun (WGS) entry which is preliminary data.</text>
</comment>
<name>A0AAW1X5N1_RUBAR</name>
<dbReference type="Proteomes" id="UP001457282">
    <property type="component" value="Unassembled WGS sequence"/>
</dbReference>
<reference evidence="1 2" key="1">
    <citation type="journal article" date="2023" name="G3 (Bethesda)">
        <title>A chromosome-length genome assembly and annotation of blackberry (Rubus argutus, cv. 'Hillquist').</title>
        <authorList>
            <person name="Bruna T."/>
            <person name="Aryal R."/>
            <person name="Dudchenko O."/>
            <person name="Sargent D.J."/>
            <person name="Mead D."/>
            <person name="Buti M."/>
            <person name="Cavallini A."/>
            <person name="Hytonen T."/>
            <person name="Andres J."/>
            <person name="Pham M."/>
            <person name="Weisz D."/>
            <person name="Mascagni F."/>
            <person name="Usai G."/>
            <person name="Natali L."/>
            <person name="Bassil N."/>
            <person name="Fernandez G.E."/>
            <person name="Lomsadze A."/>
            <person name="Armour M."/>
            <person name="Olukolu B."/>
            <person name="Poorten T."/>
            <person name="Britton C."/>
            <person name="Davik J."/>
            <person name="Ashrafi H."/>
            <person name="Aiden E.L."/>
            <person name="Borodovsky M."/>
            <person name="Worthington M."/>
        </authorList>
    </citation>
    <scope>NUCLEOTIDE SEQUENCE [LARGE SCALE GENOMIC DNA]</scope>
    <source>
        <strain evidence="1">PI 553951</strain>
    </source>
</reference>
<accession>A0AAW1X5N1</accession>
<protein>
    <submittedName>
        <fullName evidence="1">Uncharacterized protein</fullName>
    </submittedName>
</protein>
<evidence type="ECO:0000313" key="1">
    <source>
        <dbReference type="EMBL" id="KAK9931599.1"/>
    </source>
</evidence>